<name>F4RFA4_MELLP</name>
<dbReference type="VEuPathDB" id="FungiDB:MELLADRAFT_84311"/>
<dbReference type="AlphaFoldDB" id="F4RFA4"/>
<dbReference type="InParanoid" id="F4RFA4"/>
<sequence>MMPHGPLQTLEKSLTHPRQQNGQALDLNVNLIIFMQMLTTAVPEKVAFLNFFLGAVRAVRVVLYILLPITS</sequence>
<proteinExistence type="predicted"/>
<organism evidence="2">
    <name type="scientific">Melampsora larici-populina (strain 98AG31 / pathotype 3-4-7)</name>
    <name type="common">Poplar leaf rust fungus</name>
    <dbReference type="NCBI Taxonomy" id="747676"/>
    <lineage>
        <taxon>Eukaryota</taxon>
        <taxon>Fungi</taxon>
        <taxon>Dikarya</taxon>
        <taxon>Basidiomycota</taxon>
        <taxon>Pucciniomycotina</taxon>
        <taxon>Pucciniomycetes</taxon>
        <taxon>Pucciniales</taxon>
        <taxon>Melampsoraceae</taxon>
        <taxon>Melampsora</taxon>
    </lineage>
</organism>
<dbReference type="HOGENOM" id="CLU_2740554_0_0_1"/>
<reference evidence="2" key="1">
    <citation type="journal article" date="2011" name="Proc. Natl. Acad. Sci. U.S.A.">
        <title>Obligate biotrophy features unraveled by the genomic analysis of rust fungi.</title>
        <authorList>
            <person name="Duplessis S."/>
            <person name="Cuomo C.A."/>
            <person name="Lin Y.-C."/>
            <person name="Aerts A."/>
            <person name="Tisserant E."/>
            <person name="Veneault-Fourrey C."/>
            <person name="Joly D.L."/>
            <person name="Hacquard S."/>
            <person name="Amselem J."/>
            <person name="Cantarel B.L."/>
            <person name="Chiu R."/>
            <person name="Coutinho P.M."/>
            <person name="Feau N."/>
            <person name="Field M."/>
            <person name="Frey P."/>
            <person name="Gelhaye E."/>
            <person name="Goldberg J."/>
            <person name="Grabherr M.G."/>
            <person name="Kodira C.D."/>
            <person name="Kohler A."/>
            <person name="Kuees U."/>
            <person name="Lindquist E.A."/>
            <person name="Lucas S.M."/>
            <person name="Mago R."/>
            <person name="Mauceli E."/>
            <person name="Morin E."/>
            <person name="Murat C."/>
            <person name="Pangilinan J.L."/>
            <person name="Park R."/>
            <person name="Pearson M."/>
            <person name="Quesneville H."/>
            <person name="Rouhier N."/>
            <person name="Sakthikumar S."/>
            <person name="Salamov A.A."/>
            <person name="Schmutz J."/>
            <person name="Selles B."/>
            <person name="Shapiro H."/>
            <person name="Tanguay P."/>
            <person name="Tuskan G.A."/>
            <person name="Henrissat B."/>
            <person name="Van de Peer Y."/>
            <person name="Rouze P."/>
            <person name="Ellis J.G."/>
            <person name="Dodds P.N."/>
            <person name="Schein J.E."/>
            <person name="Zhong S."/>
            <person name="Hamelin R.C."/>
            <person name="Grigoriev I.V."/>
            <person name="Szabo L.J."/>
            <person name="Martin F."/>
        </authorList>
    </citation>
    <scope>NUCLEOTIDE SEQUENCE [LARGE SCALE GENOMIC DNA]</scope>
    <source>
        <strain evidence="2">98AG31 / pathotype 3-4-7</strain>
    </source>
</reference>
<dbReference type="GeneID" id="18933435"/>
<keyword evidence="2" id="KW-1185">Reference proteome</keyword>
<gene>
    <name evidence="1" type="ORF">MELLADRAFT_84311</name>
</gene>
<dbReference type="Proteomes" id="UP000001072">
    <property type="component" value="Unassembled WGS sequence"/>
</dbReference>
<dbReference type="KEGG" id="mlr:MELLADRAFT_84311"/>
<dbReference type="RefSeq" id="XP_007407753.1">
    <property type="nucleotide sequence ID" value="XM_007407691.1"/>
</dbReference>
<dbReference type="EMBL" id="GL883099">
    <property type="protein sequence ID" value="EGG08779.1"/>
    <property type="molecule type" value="Genomic_DNA"/>
</dbReference>
<evidence type="ECO:0000313" key="1">
    <source>
        <dbReference type="EMBL" id="EGG08779.1"/>
    </source>
</evidence>
<evidence type="ECO:0000313" key="2">
    <source>
        <dbReference type="Proteomes" id="UP000001072"/>
    </source>
</evidence>
<protein>
    <submittedName>
        <fullName evidence="1">Uncharacterized protein</fullName>
    </submittedName>
</protein>
<accession>F4RFA4</accession>